<dbReference type="STRING" id="415015.SAMN05660462_02983"/>
<feature type="non-terminal residue" evidence="2">
    <location>
        <position position="351"/>
    </location>
</feature>
<evidence type="ECO:0000256" key="1">
    <source>
        <dbReference type="SAM" id="Phobius"/>
    </source>
</evidence>
<keyword evidence="1" id="KW-1133">Transmembrane helix</keyword>
<feature type="transmembrane region" description="Helical" evidence="1">
    <location>
        <begin position="179"/>
        <end position="199"/>
    </location>
</feature>
<keyword evidence="1" id="KW-0472">Membrane</keyword>
<feature type="transmembrane region" description="Helical" evidence="1">
    <location>
        <begin position="252"/>
        <end position="271"/>
    </location>
</feature>
<sequence length="351" mass="39558">MGVHKIDLKGFFRLAFQVTNKLSIKAVTRENLPYFWGWIAVSIWLYAYFLPMGGFTLKVSLFEEIVGDTTFYFYVMLVSGSLIPLLFDGKKFVPASFYSVIVSLVCFISVLFLGPGIPSKIIMLIAVPCIGHIFIAHVYAFFMVLNNSEKFYSMILVVLFPRVLMYIKPILSSTQIKPHPFAILIFFIMITLAFSTYFIKSRADTVPSFQKVKAPIKAYSLMPVIFIVFALNDVIAPAALQQMSGFANSQIESYYFGGILAGLAVILFLQARFSMNICIMLNLSFAFLALGFVVDIVRMQYPDARLVSAVCFGVAYSIGIVNIYYIAGFMIKKFRSIYFYLAGFLISSLCY</sequence>
<evidence type="ECO:0000313" key="2">
    <source>
        <dbReference type="EMBL" id="SDZ38828.1"/>
    </source>
</evidence>
<keyword evidence="1" id="KW-0812">Transmembrane</keyword>
<feature type="transmembrane region" description="Helical" evidence="1">
    <location>
        <begin position="121"/>
        <end position="145"/>
    </location>
</feature>
<gene>
    <name evidence="2" type="ORF">SAMN05660462_02983</name>
</gene>
<organism evidence="2 3">
    <name type="scientific">Proteiniborus ethanoligenes</name>
    <dbReference type="NCBI Taxonomy" id="415015"/>
    <lineage>
        <taxon>Bacteria</taxon>
        <taxon>Bacillati</taxon>
        <taxon>Bacillota</taxon>
        <taxon>Clostridia</taxon>
        <taxon>Eubacteriales</taxon>
        <taxon>Proteiniborus</taxon>
    </lineage>
</organism>
<evidence type="ECO:0000313" key="3">
    <source>
        <dbReference type="Proteomes" id="UP000198625"/>
    </source>
</evidence>
<feature type="transmembrane region" description="Helical" evidence="1">
    <location>
        <begin position="219"/>
        <end position="240"/>
    </location>
</feature>
<feature type="transmembrane region" description="Helical" evidence="1">
    <location>
        <begin position="69"/>
        <end position="87"/>
    </location>
</feature>
<feature type="transmembrane region" description="Helical" evidence="1">
    <location>
        <begin position="151"/>
        <end position="167"/>
    </location>
</feature>
<feature type="transmembrane region" description="Helical" evidence="1">
    <location>
        <begin position="277"/>
        <end position="294"/>
    </location>
</feature>
<dbReference type="RefSeq" id="WP_143031531.1">
    <property type="nucleotide sequence ID" value="NZ_FNQE01000050.1"/>
</dbReference>
<name>A0A1H3SMB5_9FIRM</name>
<dbReference type="AlphaFoldDB" id="A0A1H3SMB5"/>
<dbReference type="Proteomes" id="UP000198625">
    <property type="component" value="Unassembled WGS sequence"/>
</dbReference>
<protein>
    <submittedName>
        <fullName evidence="2">Uncharacterized protein</fullName>
    </submittedName>
</protein>
<proteinExistence type="predicted"/>
<feature type="transmembrane region" description="Helical" evidence="1">
    <location>
        <begin position="35"/>
        <end position="57"/>
    </location>
</feature>
<feature type="transmembrane region" description="Helical" evidence="1">
    <location>
        <begin position="306"/>
        <end position="327"/>
    </location>
</feature>
<dbReference type="EMBL" id="FNQE01000050">
    <property type="protein sequence ID" value="SDZ38828.1"/>
    <property type="molecule type" value="Genomic_DNA"/>
</dbReference>
<reference evidence="2 3" key="1">
    <citation type="submission" date="2016-10" db="EMBL/GenBank/DDBJ databases">
        <authorList>
            <person name="de Groot N.N."/>
        </authorList>
    </citation>
    <scope>NUCLEOTIDE SEQUENCE [LARGE SCALE GENOMIC DNA]</scope>
    <source>
        <strain evidence="2 3">DSM 21650</strain>
    </source>
</reference>
<accession>A0A1H3SMB5</accession>
<keyword evidence="3" id="KW-1185">Reference proteome</keyword>
<feature type="transmembrane region" description="Helical" evidence="1">
    <location>
        <begin position="93"/>
        <end position="114"/>
    </location>
</feature>